<feature type="region of interest" description="Disordered" evidence="1">
    <location>
        <begin position="52"/>
        <end position="110"/>
    </location>
</feature>
<dbReference type="OrthoDB" id="4630141at2"/>
<reference evidence="2" key="1">
    <citation type="submission" date="2014-05" db="EMBL/GenBank/DDBJ databases">
        <title>Genome sequence of Mycobacterium aromaticivorans strain JS19b1T (= DSM 45407T).</title>
        <authorList>
            <person name="Kwak Y."/>
            <person name="Park G.-S."/>
            <person name="Li Q.X."/>
            <person name="Lee S.-E."/>
            <person name="Shin J.-H."/>
        </authorList>
    </citation>
    <scope>NUCLEOTIDE SEQUENCE [LARGE SCALE GENOMIC DNA]</scope>
    <source>
        <strain evidence="2">JS19b1</strain>
    </source>
</reference>
<sequence>MRNAVMVAAAGCVMFLVALISGSVWAAVGVIVLALAGLALVAADLRREPISEEPADVAPELVPENFAPDITDSDDGDVTEPDPEGDEYGEYDFPFGEPLVAAADDDTRIA</sequence>
<dbReference type="EMBL" id="JALN02000001">
    <property type="protein sequence ID" value="KDE97603.1"/>
    <property type="molecule type" value="Genomic_DNA"/>
</dbReference>
<keyword evidence="3" id="KW-1185">Reference proteome</keyword>
<evidence type="ECO:0000313" key="2">
    <source>
        <dbReference type="EMBL" id="KDE97603.1"/>
    </source>
</evidence>
<feature type="compositionally biased region" description="Acidic residues" evidence="1">
    <location>
        <begin position="71"/>
        <end position="90"/>
    </location>
</feature>
<evidence type="ECO:0000256" key="1">
    <source>
        <dbReference type="SAM" id="MobiDB-lite"/>
    </source>
</evidence>
<proteinExistence type="predicted"/>
<evidence type="ECO:0008006" key="4">
    <source>
        <dbReference type="Google" id="ProtNLM"/>
    </source>
</evidence>
<name>A0A064CFT9_9MYCO</name>
<gene>
    <name evidence="2" type="ORF">Y900_001305</name>
</gene>
<dbReference type="AlphaFoldDB" id="A0A064CFT9"/>
<evidence type="ECO:0000313" key="3">
    <source>
        <dbReference type="Proteomes" id="UP000022835"/>
    </source>
</evidence>
<dbReference type="RefSeq" id="WP_036338090.1">
    <property type="nucleotide sequence ID" value="NZ_JALN02000001.1"/>
</dbReference>
<accession>A0A064CFT9</accession>
<protein>
    <recommendedName>
        <fullName evidence="4">Transmembrane protein</fullName>
    </recommendedName>
</protein>
<comment type="caution">
    <text evidence="2">The sequence shown here is derived from an EMBL/GenBank/DDBJ whole genome shotgun (WGS) entry which is preliminary data.</text>
</comment>
<dbReference type="Proteomes" id="UP000022835">
    <property type="component" value="Unassembled WGS sequence"/>
</dbReference>
<organism evidence="2 3">
    <name type="scientific">Mycolicibacterium aromaticivorans JS19b1 = JCM 16368</name>
    <dbReference type="NCBI Taxonomy" id="1440774"/>
    <lineage>
        <taxon>Bacteria</taxon>
        <taxon>Bacillati</taxon>
        <taxon>Actinomycetota</taxon>
        <taxon>Actinomycetes</taxon>
        <taxon>Mycobacteriales</taxon>
        <taxon>Mycobacteriaceae</taxon>
        <taxon>Mycolicibacterium</taxon>
    </lineage>
</organism>
<dbReference type="STRING" id="1440774.Y900_001305"/>